<proteinExistence type="predicted"/>
<evidence type="ECO:0000313" key="4">
    <source>
        <dbReference type="EMBL" id="EMA50068.1"/>
    </source>
</evidence>
<dbReference type="RefSeq" id="WP_005044723.1">
    <property type="nucleotide sequence ID" value="NZ_AOME01000074.1"/>
</dbReference>
<dbReference type="Gene3D" id="3.40.50.150">
    <property type="entry name" value="Vaccinia Virus protein VP39"/>
    <property type="match status" value="1"/>
</dbReference>
<dbReference type="Pfam" id="PF13649">
    <property type="entry name" value="Methyltransf_25"/>
    <property type="match status" value="1"/>
</dbReference>
<sequence length="228" mass="23724">MKKTIEEHAARFDDHATAYDESQDSDEYRACASLVVEHASPEPDDTVLDLGTGTGAIALALAPDAERVVGRDISAGMMDEAQAKAEEVGIDNLALAEGSFREPAVDDPVDIVVSNFAMHHLSDDEKREAIETIAGLAPHKFVLGDVMLFGEADPDAPFYSPEVDDPATVGTLADALTDAGFSLTAVERVHDQVGVLVAERAAVGDGVDATAADGASGAFGLDGADAEE</sequence>
<dbReference type="InterPro" id="IPR029063">
    <property type="entry name" value="SAM-dependent_MTases_sf"/>
</dbReference>
<dbReference type="SUPFAM" id="SSF53335">
    <property type="entry name" value="S-adenosyl-L-methionine-dependent methyltransferases"/>
    <property type="match status" value="1"/>
</dbReference>
<keyword evidence="1 4" id="KW-0489">Methyltransferase</keyword>
<evidence type="ECO:0000313" key="5">
    <source>
        <dbReference type="Proteomes" id="UP000011625"/>
    </source>
</evidence>
<comment type="caution">
    <text evidence="4">The sequence shown here is derived from an EMBL/GenBank/DDBJ whole genome shotgun (WGS) entry which is preliminary data.</text>
</comment>
<dbReference type="InterPro" id="IPR041698">
    <property type="entry name" value="Methyltransf_25"/>
</dbReference>
<keyword evidence="5" id="KW-1185">Reference proteome</keyword>
<dbReference type="PANTHER" id="PTHR43861">
    <property type="entry name" value="TRANS-ACONITATE 2-METHYLTRANSFERASE-RELATED"/>
    <property type="match status" value="1"/>
</dbReference>
<dbReference type="OrthoDB" id="4668at2157"/>
<accession>M0MXN9</accession>
<dbReference type="PATRIC" id="fig|1227456.3.peg.3087"/>
<name>M0MXN9_9EURY</name>
<evidence type="ECO:0000259" key="3">
    <source>
        <dbReference type="Pfam" id="PF13649"/>
    </source>
</evidence>
<keyword evidence="2 4" id="KW-0808">Transferase</keyword>
<protein>
    <submittedName>
        <fullName evidence="4">Methyltransferase type 11</fullName>
    </submittedName>
</protein>
<dbReference type="AlphaFoldDB" id="M0MXN9"/>
<dbReference type="PANTHER" id="PTHR43861:SF1">
    <property type="entry name" value="TRANS-ACONITATE 2-METHYLTRANSFERASE"/>
    <property type="match status" value="1"/>
</dbReference>
<dbReference type="GO" id="GO:0032259">
    <property type="term" value="P:methylation"/>
    <property type="evidence" value="ECO:0007669"/>
    <property type="project" value="UniProtKB-KW"/>
</dbReference>
<reference evidence="4 5" key="1">
    <citation type="journal article" date="2014" name="PLoS Genet.">
        <title>Phylogenetically driven sequencing of extremely halophilic archaea reveals strategies for static and dynamic osmo-response.</title>
        <authorList>
            <person name="Becker E.A."/>
            <person name="Seitzer P.M."/>
            <person name="Tritt A."/>
            <person name="Larsen D."/>
            <person name="Krusor M."/>
            <person name="Yao A.I."/>
            <person name="Wu D."/>
            <person name="Madern D."/>
            <person name="Eisen J.A."/>
            <person name="Darling A.E."/>
            <person name="Facciotti M.T."/>
        </authorList>
    </citation>
    <scope>NUCLEOTIDE SEQUENCE [LARGE SCALE GENOMIC DNA]</scope>
    <source>
        <strain evidence="4 5">DSM 8989</strain>
    </source>
</reference>
<dbReference type="STRING" id="1227456.C450_15228"/>
<organism evidence="4 5">
    <name type="scientific">Halococcus salifodinae DSM 8989</name>
    <dbReference type="NCBI Taxonomy" id="1227456"/>
    <lineage>
        <taxon>Archaea</taxon>
        <taxon>Methanobacteriati</taxon>
        <taxon>Methanobacteriota</taxon>
        <taxon>Stenosarchaea group</taxon>
        <taxon>Halobacteria</taxon>
        <taxon>Halobacteriales</taxon>
        <taxon>Halococcaceae</taxon>
        <taxon>Halococcus</taxon>
    </lineage>
</organism>
<gene>
    <name evidence="4" type="ORF">C450_15228</name>
</gene>
<dbReference type="CDD" id="cd02440">
    <property type="entry name" value="AdoMet_MTases"/>
    <property type="match status" value="1"/>
</dbReference>
<dbReference type="GO" id="GO:0008168">
    <property type="term" value="F:methyltransferase activity"/>
    <property type="evidence" value="ECO:0007669"/>
    <property type="project" value="UniProtKB-KW"/>
</dbReference>
<dbReference type="EMBL" id="AOME01000074">
    <property type="protein sequence ID" value="EMA50068.1"/>
    <property type="molecule type" value="Genomic_DNA"/>
</dbReference>
<dbReference type="Proteomes" id="UP000011625">
    <property type="component" value="Unassembled WGS sequence"/>
</dbReference>
<evidence type="ECO:0000256" key="2">
    <source>
        <dbReference type="ARBA" id="ARBA00022679"/>
    </source>
</evidence>
<feature type="domain" description="Methyltransferase" evidence="3">
    <location>
        <begin position="47"/>
        <end position="134"/>
    </location>
</feature>
<evidence type="ECO:0000256" key="1">
    <source>
        <dbReference type="ARBA" id="ARBA00022603"/>
    </source>
</evidence>